<accession>A0A431VG36</accession>
<evidence type="ECO:0000256" key="1">
    <source>
        <dbReference type="SAM" id="MobiDB-lite"/>
    </source>
</evidence>
<gene>
    <name evidence="2" type="ORF">EJ903_14910</name>
</gene>
<feature type="compositionally biased region" description="Basic and acidic residues" evidence="1">
    <location>
        <begin position="1"/>
        <end position="43"/>
    </location>
</feature>
<comment type="caution">
    <text evidence="2">The sequence shown here is derived from an EMBL/GenBank/DDBJ whole genome shotgun (WGS) entry which is preliminary data.</text>
</comment>
<sequence length="83" mass="9314">MGAPWRKSEGRCKRGPEYSGDRRVLKADSEHNARLLDDQRKPSQETTTSNKATHPPADDSAFRVEFPSHSSSNDQDALHLLPK</sequence>
<dbReference type="EMBL" id="RXMA01000013">
    <property type="protein sequence ID" value="RTR18923.1"/>
    <property type="molecule type" value="Genomic_DNA"/>
</dbReference>
<name>A0A431VG36_9PROT</name>
<organism evidence="2 3">
    <name type="scientific">Azospirillum griseum</name>
    <dbReference type="NCBI Taxonomy" id="2496639"/>
    <lineage>
        <taxon>Bacteria</taxon>
        <taxon>Pseudomonadati</taxon>
        <taxon>Pseudomonadota</taxon>
        <taxon>Alphaproteobacteria</taxon>
        <taxon>Rhodospirillales</taxon>
        <taxon>Azospirillaceae</taxon>
        <taxon>Azospirillum</taxon>
    </lineage>
</organism>
<evidence type="ECO:0000313" key="3">
    <source>
        <dbReference type="Proteomes" id="UP000277007"/>
    </source>
</evidence>
<dbReference type="AlphaFoldDB" id="A0A431VG36"/>
<protein>
    <submittedName>
        <fullName evidence="2">Uncharacterized protein</fullName>
    </submittedName>
</protein>
<feature type="region of interest" description="Disordered" evidence="1">
    <location>
        <begin position="1"/>
        <end position="83"/>
    </location>
</feature>
<keyword evidence="3" id="KW-1185">Reference proteome</keyword>
<reference evidence="2 3" key="1">
    <citation type="submission" date="2018-12" db="EMBL/GenBank/DDBJ databases">
        <authorList>
            <person name="Yang Y."/>
        </authorList>
    </citation>
    <scope>NUCLEOTIDE SEQUENCE [LARGE SCALE GENOMIC DNA]</scope>
    <source>
        <strain evidence="2 3">L-25-5w-1</strain>
    </source>
</reference>
<dbReference type="RefSeq" id="WP_126616802.1">
    <property type="nucleotide sequence ID" value="NZ_JBHUCY010000038.1"/>
</dbReference>
<evidence type="ECO:0000313" key="2">
    <source>
        <dbReference type="EMBL" id="RTR18923.1"/>
    </source>
</evidence>
<dbReference type="Proteomes" id="UP000277007">
    <property type="component" value="Unassembled WGS sequence"/>
</dbReference>
<proteinExistence type="predicted"/>